<evidence type="ECO:0000256" key="12">
    <source>
        <dbReference type="ARBA" id="ARBA00023295"/>
    </source>
</evidence>
<evidence type="ECO:0000256" key="1">
    <source>
        <dbReference type="ARBA" id="ARBA00000548"/>
    </source>
</evidence>
<dbReference type="SMART" id="SM00632">
    <property type="entry name" value="Aamy_C"/>
    <property type="match status" value="1"/>
</dbReference>
<dbReference type="InterPro" id="IPR006047">
    <property type="entry name" value="GH13_cat_dom"/>
</dbReference>
<comment type="subunit">
    <text evidence="5">Monomer.</text>
</comment>
<gene>
    <name evidence="16" type="ORF">OBRU01_03660</name>
</gene>
<evidence type="ECO:0000256" key="9">
    <source>
        <dbReference type="ARBA" id="ARBA00023157"/>
    </source>
</evidence>
<comment type="cofactor">
    <cofactor evidence="3">
        <name>chloride</name>
        <dbReference type="ChEBI" id="CHEBI:17996"/>
    </cofactor>
</comment>
<keyword evidence="9" id="KW-1015">Disulfide bond</keyword>
<evidence type="ECO:0000259" key="15">
    <source>
        <dbReference type="SMART" id="SM00642"/>
    </source>
</evidence>
<evidence type="ECO:0000256" key="11">
    <source>
        <dbReference type="ARBA" id="ARBA00023277"/>
    </source>
</evidence>
<keyword evidence="10" id="KW-0868">Chloride</keyword>
<dbReference type="EMBL" id="JTDY01000342">
    <property type="protein sequence ID" value="KOB77620.1"/>
    <property type="molecule type" value="Genomic_DNA"/>
</dbReference>
<proteinExistence type="inferred from homology"/>
<dbReference type="SUPFAM" id="SSF51011">
    <property type="entry name" value="Glycosyl hydrolase domain"/>
    <property type="match status" value="1"/>
</dbReference>
<dbReference type="SMART" id="SM00642">
    <property type="entry name" value="Aamy"/>
    <property type="match status" value="1"/>
</dbReference>
<dbReference type="SUPFAM" id="SSF51445">
    <property type="entry name" value="(Trans)glycosidases"/>
    <property type="match status" value="1"/>
</dbReference>
<accession>A0A0L7LQA0</accession>
<feature type="domain" description="Glycosyl hydrolase family 13 catalytic" evidence="15">
    <location>
        <begin position="9"/>
        <end position="342"/>
    </location>
</feature>
<dbReference type="PRINTS" id="PR00110">
    <property type="entry name" value="ALPHAAMYLASE"/>
</dbReference>
<keyword evidence="8" id="KW-0106">Calcium</keyword>
<evidence type="ECO:0000259" key="14">
    <source>
        <dbReference type="SMART" id="SM00632"/>
    </source>
</evidence>
<dbReference type="InterPro" id="IPR006046">
    <property type="entry name" value="Alpha_amylase"/>
</dbReference>
<keyword evidence="17" id="KW-1185">Reference proteome</keyword>
<evidence type="ECO:0000256" key="6">
    <source>
        <dbReference type="ARBA" id="ARBA00012595"/>
    </source>
</evidence>
<comment type="caution">
    <text evidence="16">The sequence shown here is derived from an EMBL/GenBank/DDBJ whole genome shotgun (WGS) entry which is preliminary data.</text>
</comment>
<comment type="catalytic activity">
    <reaction evidence="1">
        <text>Endohydrolysis of (1-&gt;4)-alpha-D-glucosidic linkages in polysaccharides containing three or more (1-&gt;4)-alpha-linked D-glucose units.</text>
        <dbReference type="EC" id="3.2.1.1"/>
    </reaction>
</comment>
<dbReference type="EC" id="3.2.1.1" evidence="6"/>
<evidence type="ECO:0000256" key="13">
    <source>
        <dbReference type="RuleBase" id="RU003615"/>
    </source>
</evidence>
<keyword evidence="7" id="KW-0378">Hydrolase</keyword>
<keyword evidence="12" id="KW-0326">Glycosidase</keyword>
<keyword evidence="11" id="KW-0119">Carbohydrate metabolism</keyword>
<dbReference type="GO" id="GO:0043169">
    <property type="term" value="F:cation binding"/>
    <property type="evidence" value="ECO:0007669"/>
    <property type="project" value="InterPro"/>
</dbReference>
<dbReference type="Proteomes" id="UP000037510">
    <property type="component" value="Unassembled WGS sequence"/>
</dbReference>
<feature type="domain" description="Alpha-amylase C-terminal" evidence="14">
    <location>
        <begin position="282"/>
        <end position="359"/>
    </location>
</feature>
<sequence>MVERGPKTTPIVKSEDNQWIQDNLMKGKCRVSPASENLIVHLADGSRPWYERYQVMSYNLTTRSGDEQEFANMTRRIYVDVVVNHMTGENKENVGTGGSTVDFKKGQYYGARVCELVGLKDLNQTKEYVRDKIGEYFNNLVKLGVAGFRVDAAKHMFPSDLKVIYDGVNNLSTSYGFKPNSRPYIFQEVHSGSGAIKHSDYTPLGDVTEFRVGSELKRSFSGNNPLKWLVSWGERWNLSPSDKVLVFIDNHDTQRTDDVLTYKESRAYKAAIAFMLAHPYGSPRVMSSFFFNLSDGALQEPGERHSRTELGVYCDVITGTRSGQSCSGTNVTVQNDGTANIRLRGNAEDIVLAIHVGTQVTILQ</sequence>
<evidence type="ECO:0000256" key="8">
    <source>
        <dbReference type="ARBA" id="ARBA00022837"/>
    </source>
</evidence>
<evidence type="ECO:0000256" key="10">
    <source>
        <dbReference type="ARBA" id="ARBA00023214"/>
    </source>
</evidence>
<organism evidence="16 17">
    <name type="scientific">Operophtera brumata</name>
    <name type="common">Winter moth</name>
    <name type="synonym">Phalaena brumata</name>
    <dbReference type="NCBI Taxonomy" id="104452"/>
    <lineage>
        <taxon>Eukaryota</taxon>
        <taxon>Metazoa</taxon>
        <taxon>Ecdysozoa</taxon>
        <taxon>Arthropoda</taxon>
        <taxon>Hexapoda</taxon>
        <taxon>Insecta</taxon>
        <taxon>Pterygota</taxon>
        <taxon>Neoptera</taxon>
        <taxon>Endopterygota</taxon>
        <taxon>Lepidoptera</taxon>
        <taxon>Glossata</taxon>
        <taxon>Ditrysia</taxon>
        <taxon>Geometroidea</taxon>
        <taxon>Geometridae</taxon>
        <taxon>Larentiinae</taxon>
        <taxon>Operophtera</taxon>
    </lineage>
</organism>
<dbReference type="AlphaFoldDB" id="A0A0L7LQA0"/>
<evidence type="ECO:0000313" key="16">
    <source>
        <dbReference type="EMBL" id="KOB77620.1"/>
    </source>
</evidence>
<protein>
    <recommendedName>
        <fullName evidence="6">alpha-amylase</fullName>
        <ecNumber evidence="6">3.2.1.1</ecNumber>
    </recommendedName>
</protein>
<name>A0A0L7LQA0_OPEBR</name>
<evidence type="ECO:0000256" key="7">
    <source>
        <dbReference type="ARBA" id="ARBA00022801"/>
    </source>
</evidence>
<dbReference type="GO" id="GO:0005975">
    <property type="term" value="P:carbohydrate metabolic process"/>
    <property type="evidence" value="ECO:0007669"/>
    <property type="project" value="InterPro"/>
</dbReference>
<comment type="similarity">
    <text evidence="4 13">Belongs to the glycosyl hydrolase 13 family.</text>
</comment>
<dbReference type="GO" id="GO:0004556">
    <property type="term" value="F:alpha-amylase activity"/>
    <property type="evidence" value="ECO:0007669"/>
    <property type="project" value="UniProtKB-EC"/>
</dbReference>
<dbReference type="InterPro" id="IPR031319">
    <property type="entry name" value="A-amylase_C"/>
</dbReference>
<dbReference type="STRING" id="104452.A0A0L7LQA0"/>
<evidence type="ECO:0000256" key="3">
    <source>
        <dbReference type="ARBA" id="ARBA00001923"/>
    </source>
</evidence>
<evidence type="ECO:0000313" key="17">
    <source>
        <dbReference type="Proteomes" id="UP000037510"/>
    </source>
</evidence>
<dbReference type="PANTHER" id="PTHR43447">
    <property type="entry name" value="ALPHA-AMYLASE"/>
    <property type="match status" value="1"/>
</dbReference>
<evidence type="ECO:0000256" key="5">
    <source>
        <dbReference type="ARBA" id="ARBA00011245"/>
    </source>
</evidence>
<evidence type="ECO:0000256" key="4">
    <source>
        <dbReference type="ARBA" id="ARBA00008061"/>
    </source>
</evidence>
<comment type="cofactor">
    <cofactor evidence="2">
        <name>Ca(2+)</name>
        <dbReference type="ChEBI" id="CHEBI:29108"/>
    </cofactor>
</comment>
<dbReference type="Gene3D" id="3.20.20.80">
    <property type="entry name" value="Glycosidases"/>
    <property type="match status" value="1"/>
</dbReference>
<evidence type="ECO:0000256" key="2">
    <source>
        <dbReference type="ARBA" id="ARBA00001913"/>
    </source>
</evidence>
<dbReference type="InterPro" id="IPR017853">
    <property type="entry name" value="GH"/>
</dbReference>
<reference evidence="16 17" key="1">
    <citation type="journal article" date="2015" name="Genome Biol. Evol.">
        <title>The genome of winter moth (Operophtera brumata) provides a genomic perspective on sexual dimorphism and phenology.</title>
        <authorList>
            <person name="Derks M.F."/>
            <person name="Smit S."/>
            <person name="Salis L."/>
            <person name="Schijlen E."/>
            <person name="Bossers A."/>
            <person name="Mateman C."/>
            <person name="Pijl A.S."/>
            <person name="de Ridder D."/>
            <person name="Groenen M.A."/>
            <person name="Visser M.E."/>
            <person name="Megens H.J."/>
        </authorList>
    </citation>
    <scope>NUCLEOTIDE SEQUENCE [LARGE SCALE GENOMIC DNA]</scope>
    <source>
        <strain evidence="16">WM2013NL</strain>
        <tissue evidence="16">Head and thorax</tissue>
    </source>
</reference>